<evidence type="ECO:0000256" key="7">
    <source>
        <dbReference type="SAM" id="SignalP"/>
    </source>
</evidence>
<evidence type="ECO:0000256" key="3">
    <source>
        <dbReference type="ARBA" id="ARBA00022801"/>
    </source>
</evidence>
<feature type="chain" id="PRO_5026004766" description="Phospholipase B-like" evidence="7">
    <location>
        <begin position="28"/>
        <end position="1121"/>
    </location>
</feature>
<evidence type="ECO:0000256" key="1">
    <source>
        <dbReference type="ARBA" id="ARBA00007835"/>
    </source>
</evidence>
<sequence length="1121" mass="128121">MSVKNIAIVAFLVSSAVIVTLSKLCSGHGDDQNQIFYAIADDDNNIRIRHTEDGRFVGKASYTRSLNVTGWDYLEILTSIKVDDATQAYTAGLLEGYVTADLINMYWQNIFQNFCDGRADLCVKLDKYLQTNKNWIMSQVTEKNELDAYWHQVGLIYKQLDGLYDGYKLNTKEGMQSLTWENFFWMNIQKDLFNLCDVFNSSHPHKKQFGAGSCSVLIKLLPESKELFFSHVTENRYETMLRIQKRYRLNYKESKSSYQLVLGHDITFSSYPGCLYSMDDFYLISSGLAVTETTISVYNPQLWAYVQPIGQMMVFIRVMVANRLASDGLAWTKLFKQHNSGTYNSQWLVINYSLFRPGRKLPRRGLLYVLEQIPGLVETCDVTEPFTNQTYWASYNVPFLQMISKASGQDDMVKRYGNWFSYQDTPRARIFARDHVDVMDVPSMLRLMRSNDFRNDPESRCDSCVPPYSAENAISSRNDLNDKDGVYPFQALGYSNRGAIDAKVTSYITFKRLKFLAVSGPTWGTGGHLGGFCWSKSRAANVSHVGLPDCWNFKPKLHKWHINRTMLSIRCILLSLLSVWALQCSALIKNQTLLAVKKDNNRITIQPKLYIVKPKEIIIAKAKYVDRINSTGWGYLEIRTSEKARDEDQAYGAGYLEGTLTADLIYSHWFNTAKGYCTDRSEVCEQLKDYMTTNKDWIKSKSNESDPYWYQIGLYYKQLDGLYDGYMRGKSPDTPDLTWDDLYWLNALDDLGDLSIALDPSESRHCVPGSGSCSALIKLLPGNKDMLVSHVTWSGYETMLRIQKRYSLRYRKSKTSDKLIRGFDMSFSSYPGGIQSGDDFYLISSGLTTMETTIENYNNSLWSNVKPVGQILEFVRAMVANRLATNPTDWVDIFKLHNSGTYNNQWMIVNYAAFQPGSPLPSRDVLHVLEQIPGHVMHDDFTGHLINQTYWASYNVPYFPFIFNISGNNDMEQRYGLWFSYSDSPRARIFARDHIKIHCSNCMLHLMRSNNFTRDPESRCNCSPPYSAENAISARNDLNPANGTYPIEALGHRSHGATDVKVTSSQLFQQLQFKAVSGPTQGSNNSLGPFCWSKSDFNDKVSHLGQPDCFNFKPVLHQWSL</sequence>
<dbReference type="InterPro" id="IPR007000">
    <property type="entry name" value="PLipase_B-like"/>
</dbReference>
<keyword evidence="3" id="KW-0378">Hydrolase</keyword>
<dbReference type="EMBL" id="VYZN01000013">
    <property type="protein sequence ID" value="KAE9540756.1"/>
    <property type="molecule type" value="Genomic_DNA"/>
</dbReference>
<keyword evidence="5" id="KW-0443">Lipid metabolism</keyword>
<dbReference type="Pfam" id="PF04916">
    <property type="entry name" value="Phospholip_B"/>
    <property type="match status" value="2"/>
</dbReference>
<evidence type="ECO:0000256" key="4">
    <source>
        <dbReference type="ARBA" id="ARBA00022963"/>
    </source>
</evidence>
<comment type="caution">
    <text evidence="8">The sequence shown here is derived from an EMBL/GenBank/DDBJ whole genome shotgun (WGS) entry which is preliminary data.</text>
</comment>
<keyword evidence="6" id="KW-0325">Glycoprotein</keyword>
<dbReference type="GO" id="GO:0005576">
    <property type="term" value="C:extracellular region"/>
    <property type="evidence" value="ECO:0007669"/>
    <property type="project" value="TreeGrafter"/>
</dbReference>
<dbReference type="PANTHER" id="PTHR12370">
    <property type="entry name" value="PHOSPHOLIPASE B-RELATED"/>
    <property type="match status" value="1"/>
</dbReference>
<keyword evidence="2 7" id="KW-0732">Signal</keyword>
<evidence type="ECO:0000313" key="8">
    <source>
        <dbReference type="EMBL" id="KAE9540756.1"/>
    </source>
</evidence>
<evidence type="ECO:0000256" key="6">
    <source>
        <dbReference type="ARBA" id="ARBA00023180"/>
    </source>
</evidence>
<evidence type="ECO:0000313" key="9">
    <source>
        <dbReference type="Proteomes" id="UP000475862"/>
    </source>
</evidence>
<dbReference type="PANTHER" id="PTHR12370:SF3">
    <property type="entry name" value="PHOSPHOLIPASE B-LIKE 2-RELATED"/>
    <property type="match status" value="1"/>
</dbReference>
<dbReference type="OrthoDB" id="443524at2759"/>
<accession>A0A6G0TWX0</accession>
<proteinExistence type="inferred from homology"/>
<dbReference type="GO" id="GO:0004620">
    <property type="term" value="F:phospholipase activity"/>
    <property type="evidence" value="ECO:0007669"/>
    <property type="project" value="InterPro"/>
</dbReference>
<organism evidence="8 9">
    <name type="scientific">Aphis glycines</name>
    <name type="common">Soybean aphid</name>
    <dbReference type="NCBI Taxonomy" id="307491"/>
    <lineage>
        <taxon>Eukaryota</taxon>
        <taxon>Metazoa</taxon>
        <taxon>Ecdysozoa</taxon>
        <taxon>Arthropoda</taxon>
        <taxon>Hexapoda</taxon>
        <taxon>Insecta</taxon>
        <taxon>Pterygota</taxon>
        <taxon>Neoptera</taxon>
        <taxon>Paraneoptera</taxon>
        <taxon>Hemiptera</taxon>
        <taxon>Sternorrhyncha</taxon>
        <taxon>Aphidomorpha</taxon>
        <taxon>Aphidoidea</taxon>
        <taxon>Aphididae</taxon>
        <taxon>Aphidini</taxon>
        <taxon>Aphis</taxon>
        <taxon>Aphis</taxon>
    </lineage>
</organism>
<keyword evidence="4" id="KW-0442">Lipid degradation</keyword>
<dbReference type="Proteomes" id="UP000475862">
    <property type="component" value="Unassembled WGS sequence"/>
</dbReference>
<keyword evidence="9" id="KW-1185">Reference proteome</keyword>
<feature type="signal peptide" evidence="7">
    <location>
        <begin position="1"/>
        <end position="27"/>
    </location>
</feature>
<name>A0A6G0TWX0_APHGL</name>
<dbReference type="Gene3D" id="3.60.60.30">
    <property type="match status" value="2"/>
</dbReference>
<dbReference type="GO" id="GO:0009395">
    <property type="term" value="P:phospholipid catabolic process"/>
    <property type="evidence" value="ECO:0007669"/>
    <property type="project" value="TreeGrafter"/>
</dbReference>
<protein>
    <recommendedName>
        <fullName evidence="10">Phospholipase B-like</fullName>
    </recommendedName>
</protein>
<evidence type="ECO:0008006" key="10">
    <source>
        <dbReference type="Google" id="ProtNLM"/>
    </source>
</evidence>
<gene>
    <name evidence="8" type="ORF">AGLY_004001</name>
</gene>
<reference evidence="8 9" key="1">
    <citation type="submission" date="2019-08" db="EMBL/GenBank/DDBJ databases">
        <title>The genome of the soybean aphid Biotype 1, its phylome, world population structure and adaptation to the North American continent.</title>
        <authorList>
            <person name="Giordano R."/>
            <person name="Donthu R.K."/>
            <person name="Hernandez A.G."/>
            <person name="Wright C.L."/>
            <person name="Zimin A.V."/>
        </authorList>
    </citation>
    <scope>NUCLEOTIDE SEQUENCE [LARGE SCALE GENOMIC DNA]</scope>
    <source>
        <tissue evidence="8">Whole aphids</tissue>
    </source>
</reference>
<evidence type="ECO:0000256" key="2">
    <source>
        <dbReference type="ARBA" id="ARBA00022729"/>
    </source>
</evidence>
<dbReference type="AlphaFoldDB" id="A0A6G0TWX0"/>
<comment type="similarity">
    <text evidence="1">Belongs to the phospholipase B-like family.</text>
</comment>
<evidence type="ECO:0000256" key="5">
    <source>
        <dbReference type="ARBA" id="ARBA00023098"/>
    </source>
</evidence>